<protein>
    <recommendedName>
        <fullName evidence="8 9">7-methyl-GTP pyrophosphatase</fullName>
        <shortName evidence="9">m(7)GTP pyrophosphatase</shortName>
        <ecNumber evidence="9">3.6.1.-</ecNumber>
    </recommendedName>
</protein>
<dbReference type="EC" id="3.6.1.-" evidence="9"/>
<dbReference type="PIRSF" id="PIRSF006305">
    <property type="entry name" value="Maf"/>
    <property type="match status" value="1"/>
</dbReference>
<evidence type="ECO:0000256" key="6">
    <source>
        <dbReference type="ARBA" id="ARBA00053369"/>
    </source>
</evidence>
<dbReference type="GO" id="GO:0047429">
    <property type="term" value="F:nucleoside triphosphate diphosphatase activity"/>
    <property type="evidence" value="ECO:0007669"/>
    <property type="project" value="InterPro"/>
</dbReference>
<gene>
    <name evidence="10" type="ORF">SAMN02927930_00229</name>
</gene>
<organism evidence="10 11">
    <name type="scientific">Pseudidiomarina indica</name>
    <dbReference type="NCBI Taxonomy" id="1159017"/>
    <lineage>
        <taxon>Bacteria</taxon>
        <taxon>Pseudomonadati</taxon>
        <taxon>Pseudomonadota</taxon>
        <taxon>Gammaproteobacteria</taxon>
        <taxon>Alteromonadales</taxon>
        <taxon>Idiomarinaceae</taxon>
        <taxon>Pseudidiomarina</taxon>
    </lineage>
</organism>
<comment type="catalytic activity">
    <reaction evidence="5 9">
        <text>N(7)-methyl-GTP + H2O = N(7)-methyl-GMP + diphosphate + H(+)</text>
        <dbReference type="Rhea" id="RHEA:58744"/>
        <dbReference type="ChEBI" id="CHEBI:15377"/>
        <dbReference type="ChEBI" id="CHEBI:15378"/>
        <dbReference type="ChEBI" id="CHEBI:33019"/>
        <dbReference type="ChEBI" id="CHEBI:58285"/>
        <dbReference type="ChEBI" id="CHEBI:87133"/>
    </reaction>
</comment>
<dbReference type="STRING" id="1159017.SAMN02927930_00229"/>
<dbReference type="GO" id="GO:0005737">
    <property type="term" value="C:cytoplasm"/>
    <property type="evidence" value="ECO:0007669"/>
    <property type="project" value="UniProtKB-SubCell"/>
</dbReference>
<dbReference type="NCBIfam" id="TIGR00172">
    <property type="entry name" value="maf"/>
    <property type="match status" value="1"/>
</dbReference>
<comment type="cofactor">
    <cofactor evidence="9">
        <name>a divalent metal cation</name>
        <dbReference type="ChEBI" id="CHEBI:60240"/>
    </cofactor>
</comment>
<name>A0A1G6A9V7_9GAMM</name>
<sequence length="201" mass="21952">MKTPNIVLASTSPYRRALLQKVIPEFAVAAPEVDETAQPNESPQQLVERLAQAKARAVGAAFPQHYIIGSDQVAVVGEQILGKPGTTENAIQQLQQMRGKTVTFLTGLALYDSAQNRIQSVVEPFAVTLRDLTDAEIATYVALEQPLNCAGSFKSEGLGICLFEHLRGDDPNALVGLPLIQLVRMLARWEYNPLLMNSVVR</sequence>
<evidence type="ECO:0000313" key="10">
    <source>
        <dbReference type="EMBL" id="SDB05215.1"/>
    </source>
</evidence>
<evidence type="ECO:0000256" key="4">
    <source>
        <dbReference type="ARBA" id="ARBA00023080"/>
    </source>
</evidence>
<dbReference type="Pfam" id="PF02545">
    <property type="entry name" value="Maf"/>
    <property type="match status" value="1"/>
</dbReference>
<keyword evidence="3 9" id="KW-0378">Hydrolase</keyword>
<evidence type="ECO:0000256" key="8">
    <source>
        <dbReference type="ARBA" id="ARBA00068163"/>
    </source>
</evidence>
<dbReference type="FunFam" id="3.90.950.10:FF:000005">
    <property type="entry name" value="7-methyl-GTP pyrophosphatase"/>
    <property type="match status" value="1"/>
</dbReference>
<reference evidence="11" key="1">
    <citation type="submission" date="2016-10" db="EMBL/GenBank/DDBJ databases">
        <authorList>
            <person name="Varghese N."/>
            <person name="Submissions S."/>
        </authorList>
    </citation>
    <scope>NUCLEOTIDE SEQUENCE [LARGE SCALE GENOMIC DNA]</scope>
    <source>
        <strain evidence="11">CGMCC 1.10824</strain>
    </source>
</reference>
<evidence type="ECO:0000256" key="5">
    <source>
        <dbReference type="ARBA" id="ARBA00050213"/>
    </source>
</evidence>
<dbReference type="HAMAP" id="MF_00528">
    <property type="entry name" value="Maf"/>
    <property type="match status" value="1"/>
</dbReference>
<evidence type="ECO:0000256" key="9">
    <source>
        <dbReference type="HAMAP-Rule" id="MF_00528"/>
    </source>
</evidence>
<dbReference type="CDD" id="cd00555">
    <property type="entry name" value="Maf"/>
    <property type="match status" value="1"/>
</dbReference>
<dbReference type="RefSeq" id="WP_092590877.1">
    <property type="nucleotide sequence ID" value="NZ_FMXN01000001.1"/>
</dbReference>
<dbReference type="Proteomes" id="UP000199626">
    <property type="component" value="Unassembled WGS sequence"/>
</dbReference>
<accession>A0A1G6A9V7</accession>
<comment type="similarity">
    <text evidence="7 9">Belongs to the Maf family. YceF subfamily.</text>
</comment>
<dbReference type="Gene3D" id="3.90.950.10">
    <property type="match status" value="1"/>
</dbReference>
<keyword evidence="11" id="KW-1185">Reference proteome</keyword>
<dbReference type="PANTHER" id="PTHR43213:SF10">
    <property type="entry name" value="7-METHYL-GTP PYROPHOSPHATASE"/>
    <property type="match status" value="1"/>
</dbReference>
<feature type="site" description="Important for substrate specificity" evidence="9">
    <location>
        <position position="14"/>
    </location>
</feature>
<comment type="function">
    <text evidence="6 9">Nucleoside triphosphate pyrophosphatase that hydrolyzes 7-methyl-GTP (m(7)GTP). May have a dual role in cell division arrest and in preventing the incorporation of modified nucleotides into cellular nucleic acids.</text>
</comment>
<evidence type="ECO:0000256" key="1">
    <source>
        <dbReference type="ARBA" id="ARBA00004496"/>
    </source>
</evidence>
<dbReference type="AlphaFoldDB" id="A0A1G6A9V7"/>
<evidence type="ECO:0000256" key="2">
    <source>
        <dbReference type="ARBA" id="ARBA00022490"/>
    </source>
</evidence>
<feature type="site" description="Important for substrate specificity" evidence="9">
    <location>
        <position position="72"/>
    </location>
</feature>
<evidence type="ECO:0000313" key="11">
    <source>
        <dbReference type="Proteomes" id="UP000199626"/>
    </source>
</evidence>
<dbReference type="GO" id="GO:0009117">
    <property type="term" value="P:nucleotide metabolic process"/>
    <property type="evidence" value="ECO:0007669"/>
    <property type="project" value="UniProtKB-KW"/>
</dbReference>
<comment type="caution">
    <text evidence="9">Lacks conserved residue(s) required for the propagation of feature annotation.</text>
</comment>
<dbReference type="InterPro" id="IPR003697">
    <property type="entry name" value="Maf-like"/>
</dbReference>
<dbReference type="InterPro" id="IPR029001">
    <property type="entry name" value="ITPase-like_fam"/>
</dbReference>
<feature type="site" description="Important for substrate specificity" evidence="9">
    <location>
        <position position="156"/>
    </location>
</feature>
<comment type="subcellular location">
    <subcellularLocation>
        <location evidence="1 9">Cytoplasm</location>
    </subcellularLocation>
</comment>
<keyword evidence="4 9" id="KW-0546">Nucleotide metabolism</keyword>
<keyword evidence="2 9" id="KW-0963">Cytoplasm</keyword>
<evidence type="ECO:0000256" key="7">
    <source>
        <dbReference type="ARBA" id="ARBA00060749"/>
    </source>
</evidence>
<dbReference type="PANTHER" id="PTHR43213">
    <property type="entry name" value="BIFUNCTIONAL DTTP/UTP PYROPHOSPHATASE/METHYLTRANSFERASE PROTEIN-RELATED"/>
    <property type="match status" value="1"/>
</dbReference>
<dbReference type="EMBL" id="FMXN01000001">
    <property type="protein sequence ID" value="SDB05215.1"/>
    <property type="molecule type" value="Genomic_DNA"/>
</dbReference>
<evidence type="ECO:0000256" key="3">
    <source>
        <dbReference type="ARBA" id="ARBA00022801"/>
    </source>
</evidence>
<proteinExistence type="inferred from homology"/>
<feature type="active site" description="Proton acceptor" evidence="9">
    <location>
        <position position="71"/>
    </location>
</feature>
<dbReference type="SUPFAM" id="SSF52972">
    <property type="entry name" value="ITPase-like"/>
    <property type="match status" value="1"/>
</dbReference>
<dbReference type="OrthoDB" id="9813694at2"/>